<evidence type="ECO:0000313" key="1">
    <source>
        <dbReference type="EMBL" id="ANS78578.1"/>
    </source>
</evidence>
<proteinExistence type="predicted"/>
<dbReference type="EMBL" id="CP014989">
    <property type="protein sequence ID" value="ANS78578.1"/>
    <property type="molecule type" value="Genomic_DNA"/>
</dbReference>
<evidence type="ECO:0000313" key="2">
    <source>
        <dbReference type="Proteomes" id="UP000092482"/>
    </source>
</evidence>
<dbReference type="RefSeq" id="WP_191090953.1">
    <property type="nucleotide sequence ID" value="NZ_CP014989.1"/>
</dbReference>
<sequence length="45" mass="4809">MSRRRDADDDIAAIASASGAWVGRDVDGAGYVETLRSGSRLREKA</sequence>
<gene>
    <name evidence="1" type="ORF">SGUI_1182</name>
</gene>
<name>A0A1B1NAW9_9MICO</name>
<reference evidence="1 2" key="1">
    <citation type="submission" date="2016-03" db="EMBL/GenBank/DDBJ databases">
        <title>Shallow-sea hydrothermal system.</title>
        <authorList>
            <person name="Tang K."/>
        </authorList>
    </citation>
    <scope>NUCLEOTIDE SEQUENCE [LARGE SCALE GENOMIC DNA]</scope>
    <source>
        <strain evidence="1 2">JLT9</strain>
    </source>
</reference>
<protein>
    <submittedName>
        <fullName evidence="1">Uncharacterized protein</fullName>
    </submittedName>
</protein>
<keyword evidence="2" id="KW-1185">Reference proteome</keyword>
<accession>A0A1B1NAW9</accession>
<dbReference type="AlphaFoldDB" id="A0A1B1NAW9"/>
<dbReference type="KEGG" id="serj:SGUI_1182"/>
<organism evidence="1 2">
    <name type="scientific">Serinicoccus hydrothermalis</name>
    <dbReference type="NCBI Taxonomy" id="1758689"/>
    <lineage>
        <taxon>Bacteria</taxon>
        <taxon>Bacillati</taxon>
        <taxon>Actinomycetota</taxon>
        <taxon>Actinomycetes</taxon>
        <taxon>Micrococcales</taxon>
        <taxon>Ornithinimicrobiaceae</taxon>
        <taxon>Serinicoccus</taxon>
    </lineage>
</organism>
<dbReference type="STRING" id="1758689.SGUI_1182"/>
<dbReference type="Proteomes" id="UP000092482">
    <property type="component" value="Chromosome"/>
</dbReference>